<evidence type="ECO:0000259" key="2">
    <source>
        <dbReference type="Pfam" id="PF05678"/>
    </source>
</evidence>
<dbReference type="GO" id="GO:0005634">
    <property type="term" value="C:nucleus"/>
    <property type="evidence" value="ECO:0007669"/>
    <property type="project" value="TreeGrafter"/>
</dbReference>
<feature type="domain" description="VQ" evidence="2">
    <location>
        <begin position="54"/>
        <end position="70"/>
    </location>
</feature>
<accession>A0AAV8QYG7</accession>
<dbReference type="Pfam" id="PF05678">
    <property type="entry name" value="VQ"/>
    <property type="match status" value="1"/>
</dbReference>
<name>A0AAV8QYG7_ENSVE</name>
<proteinExistence type="predicted"/>
<feature type="compositionally biased region" description="Basic and acidic residues" evidence="1">
    <location>
        <begin position="19"/>
        <end position="40"/>
    </location>
</feature>
<dbReference type="InterPro" id="IPR008889">
    <property type="entry name" value="VQ"/>
</dbReference>
<dbReference type="Proteomes" id="UP001222027">
    <property type="component" value="Unassembled WGS sequence"/>
</dbReference>
<evidence type="ECO:0000313" key="4">
    <source>
        <dbReference type="Proteomes" id="UP001222027"/>
    </source>
</evidence>
<feature type="region of interest" description="Disordered" evidence="1">
    <location>
        <begin position="63"/>
        <end position="97"/>
    </location>
</feature>
<dbReference type="PANTHER" id="PTHR33143:SF9">
    <property type="entry name" value="VQ DOMAIN-CONTAINING PROTEIN"/>
    <property type="match status" value="1"/>
</dbReference>
<gene>
    <name evidence="3" type="ORF">OPV22_024115</name>
</gene>
<reference evidence="3 4" key="1">
    <citation type="submission" date="2022-12" db="EMBL/GenBank/DDBJ databases">
        <title>Chromosome-scale assembly of the Ensete ventricosum genome.</title>
        <authorList>
            <person name="Dussert Y."/>
            <person name="Stocks J."/>
            <person name="Wendawek A."/>
            <person name="Woldeyes F."/>
            <person name="Nichols R.A."/>
            <person name="Borrell J.S."/>
        </authorList>
    </citation>
    <scope>NUCLEOTIDE SEQUENCE [LARGE SCALE GENOMIC DNA]</scope>
    <source>
        <strain evidence="4">cv. Maze</strain>
        <tissue evidence="3">Seeds</tissue>
    </source>
</reference>
<evidence type="ECO:0000256" key="1">
    <source>
        <dbReference type="SAM" id="MobiDB-lite"/>
    </source>
</evidence>
<comment type="caution">
    <text evidence="3">The sequence shown here is derived from an EMBL/GenBank/DDBJ whole genome shotgun (WGS) entry which is preliminary data.</text>
</comment>
<keyword evidence="4" id="KW-1185">Reference proteome</keyword>
<organism evidence="3 4">
    <name type="scientific">Ensete ventricosum</name>
    <name type="common">Abyssinian banana</name>
    <name type="synonym">Musa ensete</name>
    <dbReference type="NCBI Taxonomy" id="4639"/>
    <lineage>
        <taxon>Eukaryota</taxon>
        <taxon>Viridiplantae</taxon>
        <taxon>Streptophyta</taxon>
        <taxon>Embryophyta</taxon>
        <taxon>Tracheophyta</taxon>
        <taxon>Spermatophyta</taxon>
        <taxon>Magnoliopsida</taxon>
        <taxon>Liliopsida</taxon>
        <taxon>Zingiberales</taxon>
        <taxon>Musaceae</taxon>
        <taxon>Ensete</taxon>
    </lineage>
</organism>
<dbReference type="EMBL" id="JAQQAF010000006">
    <property type="protein sequence ID" value="KAJ8480388.1"/>
    <property type="molecule type" value="Genomic_DNA"/>
</dbReference>
<evidence type="ECO:0000313" key="3">
    <source>
        <dbReference type="EMBL" id="KAJ8480388.1"/>
    </source>
</evidence>
<dbReference type="AlphaFoldDB" id="A0AAV8QYG7"/>
<feature type="region of interest" description="Disordered" evidence="1">
    <location>
        <begin position="1"/>
        <end position="40"/>
    </location>
</feature>
<protein>
    <recommendedName>
        <fullName evidence="2">VQ domain-containing protein</fullName>
    </recommendedName>
</protein>
<dbReference type="PANTHER" id="PTHR33143">
    <property type="entry name" value="F16F4.1 PROTEIN-RELATED"/>
    <property type="match status" value="1"/>
</dbReference>
<sequence>MPSSSGRELQGPKPPPPKVGKDSWRMKEPAASRREHERRVPVVVYLPAHTKGHPHQFMNLVQRLTGKPSSSGSSRCSTTGSDSLRDLKQGDGTGEDGDTLLLTLGHFSSTPSVPSPLSDDSRFSLNYGI</sequence>
<feature type="compositionally biased region" description="Low complexity" evidence="1">
    <location>
        <begin position="65"/>
        <end position="82"/>
    </location>
</feature>
<dbReference type="InterPro" id="IPR039607">
    <property type="entry name" value="VQ_8/17/18/20/21/25"/>
</dbReference>